<dbReference type="OrthoDB" id="4924482at2759"/>
<dbReference type="InterPro" id="IPR054208">
    <property type="entry name" value="DUF6914"/>
</dbReference>
<dbReference type="Proteomes" id="UP000799776">
    <property type="component" value="Unassembled WGS sequence"/>
</dbReference>
<evidence type="ECO:0000313" key="2">
    <source>
        <dbReference type="Proteomes" id="UP000799776"/>
    </source>
</evidence>
<reference evidence="1" key="1">
    <citation type="journal article" date="2020" name="Stud. Mycol.">
        <title>101 Dothideomycetes genomes: a test case for predicting lifestyles and emergence of pathogens.</title>
        <authorList>
            <person name="Haridas S."/>
            <person name="Albert R."/>
            <person name="Binder M."/>
            <person name="Bloem J."/>
            <person name="Labutti K."/>
            <person name="Salamov A."/>
            <person name="Andreopoulos B."/>
            <person name="Baker S."/>
            <person name="Barry K."/>
            <person name="Bills G."/>
            <person name="Bluhm B."/>
            <person name="Cannon C."/>
            <person name="Castanera R."/>
            <person name="Culley D."/>
            <person name="Daum C."/>
            <person name="Ezra D."/>
            <person name="Gonzalez J."/>
            <person name="Henrissat B."/>
            <person name="Kuo A."/>
            <person name="Liang C."/>
            <person name="Lipzen A."/>
            <person name="Lutzoni F."/>
            <person name="Magnuson J."/>
            <person name="Mondo S."/>
            <person name="Nolan M."/>
            <person name="Ohm R."/>
            <person name="Pangilinan J."/>
            <person name="Park H.-J."/>
            <person name="Ramirez L."/>
            <person name="Alfaro M."/>
            <person name="Sun H."/>
            <person name="Tritt A."/>
            <person name="Yoshinaga Y."/>
            <person name="Zwiers L.-H."/>
            <person name="Turgeon B."/>
            <person name="Goodwin S."/>
            <person name="Spatafora J."/>
            <person name="Crous P."/>
            <person name="Grigoriev I."/>
        </authorList>
    </citation>
    <scope>NUCLEOTIDE SEQUENCE</scope>
    <source>
        <strain evidence="1">CBS 121410</strain>
    </source>
</reference>
<keyword evidence="2" id="KW-1185">Reference proteome</keyword>
<proteinExistence type="predicted"/>
<evidence type="ECO:0000313" key="1">
    <source>
        <dbReference type="EMBL" id="KAF2088596.1"/>
    </source>
</evidence>
<comment type="caution">
    <text evidence="1">The sequence shown here is derived from an EMBL/GenBank/DDBJ whole genome shotgun (WGS) entry which is preliminary data.</text>
</comment>
<gene>
    <name evidence="1" type="ORF">K490DRAFT_55995</name>
</gene>
<organism evidence="1 2">
    <name type="scientific">Saccharata proteae CBS 121410</name>
    <dbReference type="NCBI Taxonomy" id="1314787"/>
    <lineage>
        <taxon>Eukaryota</taxon>
        <taxon>Fungi</taxon>
        <taxon>Dikarya</taxon>
        <taxon>Ascomycota</taxon>
        <taxon>Pezizomycotina</taxon>
        <taxon>Dothideomycetes</taxon>
        <taxon>Dothideomycetes incertae sedis</taxon>
        <taxon>Botryosphaeriales</taxon>
        <taxon>Saccharataceae</taxon>
        <taxon>Saccharata</taxon>
    </lineage>
</organism>
<sequence>MSLRHNINNVLETLGLPHHANKTRIHLVPYSIDGAPPPSFHWALWLESPHDTPFGAAFDVKIPHQYSNIGPQPPWVYDLNHPGSYQKSPRMLGRILIGKVPKGVGIEGVERVLRTVALPVGDEACKDWLITSILRLQENGIIEEFDVKRLFEEATEWGTVWWKELRERRKAGKEKKHPTINYLGNRRFP</sequence>
<protein>
    <submittedName>
        <fullName evidence="1">Uncharacterized protein</fullName>
    </submittedName>
</protein>
<name>A0A9P4HZW5_9PEZI</name>
<dbReference type="AlphaFoldDB" id="A0A9P4HZW5"/>
<dbReference type="Pfam" id="PF21858">
    <property type="entry name" value="DUF6914"/>
    <property type="match status" value="1"/>
</dbReference>
<accession>A0A9P4HZW5</accession>
<dbReference type="EMBL" id="ML978716">
    <property type="protein sequence ID" value="KAF2088596.1"/>
    <property type="molecule type" value="Genomic_DNA"/>
</dbReference>